<comment type="caution">
    <text evidence="5">The sequence shown here is derived from an EMBL/GenBank/DDBJ whole genome shotgun (WGS) entry which is preliminary data.</text>
</comment>
<feature type="domain" description="C-type lectin" evidence="4">
    <location>
        <begin position="169"/>
        <end position="284"/>
    </location>
</feature>
<dbReference type="AlphaFoldDB" id="A0AAV1N2G1"/>
<dbReference type="EMBL" id="CAWUFR010000013">
    <property type="protein sequence ID" value="CAK6953337.1"/>
    <property type="molecule type" value="Genomic_DNA"/>
</dbReference>
<feature type="coiled-coil region" evidence="2">
    <location>
        <begin position="83"/>
        <end position="159"/>
    </location>
</feature>
<dbReference type="CDD" id="cd03590">
    <property type="entry name" value="CLECT_DC-SIGN_like"/>
    <property type="match status" value="1"/>
</dbReference>
<accession>A0AAV1N2G1</accession>
<dbReference type="InterPro" id="IPR050111">
    <property type="entry name" value="C-type_lectin/snaclec_domain"/>
</dbReference>
<dbReference type="SUPFAM" id="SSF58100">
    <property type="entry name" value="Bacterial hemolysins"/>
    <property type="match status" value="1"/>
</dbReference>
<dbReference type="InterPro" id="IPR033989">
    <property type="entry name" value="CD209-like_CTLD"/>
</dbReference>
<keyword evidence="1" id="KW-0430">Lectin</keyword>
<keyword evidence="3" id="KW-0472">Membrane</keyword>
<dbReference type="SMART" id="SM00034">
    <property type="entry name" value="CLECT"/>
    <property type="match status" value="1"/>
</dbReference>
<keyword evidence="6" id="KW-1185">Reference proteome</keyword>
<keyword evidence="3" id="KW-1133">Transmembrane helix</keyword>
<keyword evidence="3" id="KW-0812">Transmembrane</keyword>
<dbReference type="Proteomes" id="UP001314229">
    <property type="component" value="Unassembled WGS sequence"/>
</dbReference>
<dbReference type="GO" id="GO:0030246">
    <property type="term" value="F:carbohydrate binding"/>
    <property type="evidence" value="ECO:0007669"/>
    <property type="project" value="UniProtKB-KW"/>
</dbReference>
<dbReference type="Pfam" id="PF00059">
    <property type="entry name" value="Lectin_C"/>
    <property type="match status" value="1"/>
</dbReference>
<evidence type="ECO:0000256" key="2">
    <source>
        <dbReference type="SAM" id="Coils"/>
    </source>
</evidence>
<dbReference type="Gene3D" id="3.10.100.10">
    <property type="entry name" value="Mannose-Binding Protein A, subunit A"/>
    <property type="match status" value="1"/>
</dbReference>
<sequence>MQRMDESSDAIYENVRMRNLEPNRTRPACSGNEHIHTDARDERKNFCRGAAVFLCLLCLLLLAGLLVLVFLFTKGNSERKIEMGRLQSNYNNMTRERNDLQTSYNNLTKDLEQIQTNNNNLTKDLEQIQTRYRNLAEEHDQLQKRFEDMTKERDDVQKKIQDYKKWVYFGGSLYYISSNTNTWKKSRDDCLQRNADLLIINSKEELDFARLFKRRLWIGLTDSGTERTWKWVDGSRLTTSYWSSGEPNGSPPGRDEDCAEIKSFENENCWNDEICNNLSSWICEKTAAL</sequence>
<keyword evidence="2" id="KW-0175">Coiled coil</keyword>
<evidence type="ECO:0000259" key="4">
    <source>
        <dbReference type="PROSITE" id="PS50041"/>
    </source>
</evidence>
<dbReference type="Gene3D" id="1.20.5.400">
    <property type="match status" value="2"/>
</dbReference>
<reference evidence="5 6" key="1">
    <citation type="submission" date="2024-01" db="EMBL/GenBank/DDBJ databases">
        <authorList>
            <person name="Alioto T."/>
            <person name="Alioto T."/>
            <person name="Gomez Garrido J."/>
        </authorList>
    </citation>
    <scope>NUCLEOTIDE SEQUENCE [LARGE SCALE GENOMIC DNA]</scope>
</reference>
<gene>
    <name evidence="5" type="ORF">FSCOSCO3_A020074</name>
</gene>
<evidence type="ECO:0000256" key="3">
    <source>
        <dbReference type="SAM" id="Phobius"/>
    </source>
</evidence>
<dbReference type="InterPro" id="IPR016186">
    <property type="entry name" value="C-type_lectin-like/link_sf"/>
</dbReference>
<dbReference type="PROSITE" id="PS50041">
    <property type="entry name" value="C_TYPE_LECTIN_2"/>
    <property type="match status" value="1"/>
</dbReference>
<protein>
    <submittedName>
        <fullName evidence="5">CD209 antigen-like protein 2</fullName>
    </submittedName>
</protein>
<proteinExistence type="predicted"/>
<evidence type="ECO:0000313" key="5">
    <source>
        <dbReference type="EMBL" id="CAK6953337.1"/>
    </source>
</evidence>
<dbReference type="PANTHER" id="PTHR22803">
    <property type="entry name" value="MANNOSE, PHOSPHOLIPASE, LECTIN RECEPTOR RELATED"/>
    <property type="match status" value="1"/>
</dbReference>
<evidence type="ECO:0000256" key="1">
    <source>
        <dbReference type="ARBA" id="ARBA00022734"/>
    </source>
</evidence>
<name>A0AAV1N2G1_SCOSC</name>
<dbReference type="InterPro" id="IPR001304">
    <property type="entry name" value="C-type_lectin-like"/>
</dbReference>
<evidence type="ECO:0000313" key="6">
    <source>
        <dbReference type="Proteomes" id="UP001314229"/>
    </source>
</evidence>
<dbReference type="SUPFAM" id="SSF56436">
    <property type="entry name" value="C-type lectin-like"/>
    <property type="match status" value="1"/>
</dbReference>
<dbReference type="InterPro" id="IPR016187">
    <property type="entry name" value="CTDL_fold"/>
</dbReference>
<organism evidence="5 6">
    <name type="scientific">Scomber scombrus</name>
    <name type="common">Atlantic mackerel</name>
    <name type="synonym">Scomber vernalis</name>
    <dbReference type="NCBI Taxonomy" id="13677"/>
    <lineage>
        <taxon>Eukaryota</taxon>
        <taxon>Metazoa</taxon>
        <taxon>Chordata</taxon>
        <taxon>Craniata</taxon>
        <taxon>Vertebrata</taxon>
        <taxon>Euteleostomi</taxon>
        <taxon>Actinopterygii</taxon>
        <taxon>Neopterygii</taxon>
        <taxon>Teleostei</taxon>
        <taxon>Neoteleostei</taxon>
        <taxon>Acanthomorphata</taxon>
        <taxon>Pelagiaria</taxon>
        <taxon>Scombriformes</taxon>
        <taxon>Scombridae</taxon>
        <taxon>Scomber</taxon>
    </lineage>
</organism>
<feature type="transmembrane region" description="Helical" evidence="3">
    <location>
        <begin position="50"/>
        <end position="72"/>
    </location>
</feature>